<dbReference type="GO" id="GO:0002357">
    <property type="term" value="P:defense response to tumor cell"/>
    <property type="evidence" value="ECO:0007669"/>
    <property type="project" value="Ensembl"/>
</dbReference>
<dbReference type="KEGG" id="acs:100562363"/>
<dbReference type="GO" id="GO:0005737">
    <property type="term" value="C:cytoplasm"/>
    <property type="evidence" value="ECO:0000318"/>
    <property type="project" value="GO_Central"/>
</dbReference>
<dbReference type="Pfam" id="PF23277">
    <property type="entry name" value="Ig_Dlec1_1"/>
    <property type="match status" value="1"/>
</dbReference>
<evidence type="ECO:0000313" key="11">
    <source>
        <dbReference type="Proteomes" id="UP000001646"/>
    </source>
</evidence>
<dbReference type="InParanoid" id="G1KDR4"/>
<comment type="subcellular location">
    <subcellularLocation>
        <location evidence="1">Cell projection</location>
        <location evidence="1">Cilium</location>
    </subcellularLocation>
    <subcellularLocation>
        <location evidence="2">Cytoplasm</location>
    </subcellularLocation>
</comment>
<organism evidence="10 11">
    <name type="scientific">Anolis carolinensis</name>
    <name type="common">Green anole</name>
    <name type="synonym">American chameleon</name>
    <dbReference type="NCBI Taxonomy" id="28377"/>
    <lineage>
        <taxon>Eukaryota</taxon>
        <taxon>Metazoa</taxon>
        <taxon>Chordata</taxon>
        <taxon>Craniata</taxon>
        <taxon>Vertebrata</taxon>
        <taxon>Euteleostomi</taxon>
        <taxon>Lepidosauria</taxon>
        <taxon>Squamata</taxon>
        <taxon>Bifurcata</taxon>
        <taxon>Unidentata</taxon>
        <taxon>Episquamata</taxon>
        <taxon>Toxicofera</taxon>
        <taxon>Iguania</taxon>
        <taxon>Dactyloidae</taxon>
        <taxon>Anolis</taxon>
    </lineage>
</organism>
<name>G1KDR4_ANOCA</name>
<proteinExistence type="predicted"/>
<dbReference type="GeneTree" id="ENSGT00390000006098"/>
<dbReference type="InterPro" id="IPR033304">
    <property type="entry name" value="DLEC1"/>
</dbReference>
<dbReference type="STRING" id="28377.ENSACAP00000005088"/>
<feature type="compositionally biased region" description="Acidic residues" evidence="7">
    <location>
        <begin position="1294"/>
        <end position="1308"/>
    </location>
</feature>
<dbReference type="RefSeq" id="XP_008110412.1">
    <property type="nucleotide sequence ID" value="XM_008112205.3"/>
</dbReference>
<dbReference type="Bgee" id="ENSACAG00000005201">
    <property type="expression patterns" value="Expressed in hemipenis and 11 other cell types or tissues"/>
</dbReference>
<feature type="domain" description="HYDIN/VesB/CFA65-like Ig-like" evidence="8">
    <location>
        <begin position="801"/>
        <end position="905"/>
    </location>
</feature>
<evidence type="ECO:0000313" key="10">
    <source>
        <dbReference type="Ensembl" id="ENSACAP00000005088.3"/>
    </source>
</evidence>
<dbReference type="OrthoDB" id="2115465at2759"/>
<evidence type="ECO:0000259" key="8">
    <source>
        <dbReference type="Pfam" id="PF22544"/>
    </source>
</evidence>
<keyword evidence="4" id="KW-0969">Cilium</keyword>
<evidence type="ECO:0000256" key="7">
    <source>
        <dbReference type="SAM" id="MobiDB-lite"/>
    </source>
</evidence>
<evidence type="ECO:0000256" key="4">
    <source>
        <dbReference type="ARBA" id="ARBA00023069"/>
    </source>
</evidence>
<dbReference type="PANTHER" id="PTHR46348:SF1">
    <property type="entry name" value="DELETED IN LUNG AND ESOPHAGEAL CANCER PROTEIN 1"/>
    <property type="match status" value="1"/>
</dbReference>
<dbReference type="HOGENOM" id="CLU_003422_0_0_1"/>
<dbReference type="GO" id="GO:0015631">
    <property type="term" value="F:tubulin binding"/>
    <property type="evidence" value="ECO:0000318"/>
    <property type="project" value="GO_Central"/>
</dbReference>
<reference evidence="10" key="3">
    <citation type="submission" date="2025-09" db="UniProtKB">
        <authorList>
            <consortium name="Ensembl"/>
        </authorList>
    </citation>
    <scope>IDENTIFICATION</scope>
</reference>
<dbReference type="GO" id="GO:0048487">
    <property type="term" value="F:beta-tubulin binding"/>
    <property type="evidence" value="ECO:0007669"/>
    <property type="project" value="Ensembl"/>
</dbReference>
<feature type="coiled-coil region" evidence="6">
    <location>
        <begin position="68"/>
        <end position="109"/>
    </location>
</feature>
<dbReference type="GO" id="GO:0005929">
    <property type="term" value="C:cilium"/>
    <property type="evidence" value="ECO:0000318"/>
    <property type="project" value="GO_Central"/>
</dbReference>
<reference evidence="10 11" key="1">
    <citation type="submission" date="2009-12" db="EMBL/GenBank/DDBJ databases">
        <title>The Genome Sequence of Anolis carolinensis (Green Anole Lizard).</title>
        <authorList>
            <consortium name="The Genome Sequencing Platform"/>
            <person name="Di Palma F."/>
            <person name="Alfoldi J."/>
            <person name="Heiman D."/>
            <person name="Young S."/>
            <person name="Grabherr M."/>
            <person name="Johnson J."/>
            <person name="Lander E.S."/>
            <person name="Lindblad-Toh K."/>
        </authorList>
    </citation>
    <scope>NUCLEOTIDE SEQUENCE [LARGE SCALE GENOMIC DNA]</scope>
    <source>
        <strain evidence="10 11">JBL SC #1</strain>
    </source>
</reference>
<dbReference type="InterPro" id="IPR013783">
    <property type="entry name" value="Ig-like_fold"/>
</dbReference>
<dbReference type="GO" id="GO:0005829">
    <property type="term" value="C:cytosol"/>
    <property type="evidence" value="ECO:0007669"/>
    <property type="project" value="Ensembl"/>
</dbReference>
<dbReference type="CTD" id="9940"/>
<dbReference type="Gene3D" id="2.60.40.10">
    <property type="entry name" value="Immunoglobulins"/>
    <property type="match status" value="8"/>
</dbReference>
<feature type="region of interest" description="Disordered" evidence="7">
    <location>
        <begin position="1286"/>
        <end position="1312"/>
    </location>
</feature>
<sequence length="1695" mass="189995">MQPSGEGAAMGRQSPEPTMYRHRPSSELTQDISHLLASVFKNMYTSEVIGVDTVENMIKSRGGDNVHHEEFVKELQKVRKKYKDQLAEADMLERHIIQARARATAEEERTLNQYKEVPESYRHISLPPVKSTFRWCVDDELLEKHNLISPKDYITDPELITRAPKEISEPGYLKDNESFQHHISDNSVSSKLKESPHIKKLKESFPDVSLSSFTLESSTTDVPRQIKKSFIKKKAILFQKPVWMSSMTRAERQKDRAYLQRLEERHNFLKNPRYFPPNSYRGGRSLILPQKRVERMFAGRIKMVVESDAQSVPIFLANPPEVVFSYYEVGQVYEMTVELQNMTSTSQCIRIIPPATSAFSIGLGKFPGEGGLIAPGMSCYHEVQFIPEYLSDYDDYILVESQTRYPFFIPLKGRRPPPILTLPFTLDCGACLVGGVKFTQFPCKNEGSSTGKFCIMPKGIWPPPNFRAVATFGYVEQNVFGIHPAVFELDPGQSTVIEVVFMPILPETFTATYLMVCDNCQVNEITVTGLGQLIALELFSVTGGESHPLPGELTNVKAQHLIRFDSLNPYSVAEKTLVLRNMTHVELPFFWQIMKPNLQPLMLEGKVDLAKIKYNLEKNSAFSLTPSMGKLPAHSDYTFTLTFAPKKLKDYHSVLQIVLEDIPELPNPQKQWLYEGGEPRQEDVIALDIDVKGYTEPFQLLLEPYVIIIPGENYIGVNIRRIFKMYNNSKSPVAFAWEKISECDILEVEPSTGKLGENEFCEFEFTITGGKPGHSCHELKCKISKCTEPVVLHVEADFKGPLLSISVPSLDLGLLKLGEKVSCTFEIQNISQLPGRWKMQESPVCMAERDEETSPFTIEPSSGELGPLDVCSVSVLFSSYMCQRLQTVLVMEVENGTGSHILVSVEVQTPQVCLLSSHLHFDLSVGIPAQATIKLFNQTLLPARFQWGEPLGRQASSYTVSITPESGLLGPNEEKELCLVIMTHSKDELKDLTLCCSIEDMLDPIFLSISGEVKGLHVTYSIPVDSDEKEKSESSQELKLDFGSEVALKSVVKRHLIITNHSELAAFFTIEVDYFSSGPPSSEEHGSDADIAVEKTRRITRMIEKRRQSALKAAMLSHGKGATFHVCPSTGTLKAFEELSVEITAYNNMWGHYEDTLSCKVGESDPVWIPIQMTVKGCPIYLQVTGPNHPMATPVIRFGAHISGGDTVSRYLRLNNPTPFDIRMDWETYNQDKDDDKLVDLLVFYGAPFPIKDLDGNEIEVLWESDPSRYRISFASTITSLSSTRQDTSLGPILEDDEGGSDDDDDDDTVWHTPTPRQIISVVIRAHEGVPSDYPFCITPKQVVVPAGGNVAIHISFTPLMLPEIINKFECEGFALGFMSLDSPVAQEIPGKVIRGDGHAVAPLRIDLQAFVKPALLTIEMDHERGLEFYAFASGLIPDMPLKGVLTDTATTLNLKLTNNTEAPLSFKLILTMPFSVSGVDPKKSLQTSHSDREDGGHNLLLHALENMLVKVSFHTTLELLTYQYLPEDQMPPGLQVLNRENGDKILEFQQDLVIEYSNKANQVLPMTAYLTVPLLELSCDTIDFGTCLVNQKRTEAILVMNKSGCRSYWAALLNEEERHRDPEVFSISPNSGMLEAHVCSVPTKEVLVVRFTAREDKEYETIVTIVGMLGEKPCLLSVRGKGSYDEKFEERIKT</sequence>
<protein>
    <submittedName>
        <fullName evidence="10">DLEC1 cilia and flagella associated protein</fullName>
    </submittedName>
</protein>
<gene>
    <name evidence="10" type="primary">DLEC1</name>
</gene>
<dbReference type="InterPro" id="IPR053879">
    <property type="entry name" value="HYDIN_VesB_CFA65-like_Ig"/>
</dbReference>
<accession>G1KDR4</accession>
<dbReference type="Pfam" id="PF22544">
    <property type="entry name" value="HYDIN_VesB_CFA65-like_Ig"/>
    <property type="match status" value="1"/>
</dbReference>
<feature type="domain" description="Deleted in lung and esophageal cancer protein 1 Ig-like" evidence="9">
    <location>
        <begin position="315"/>
        <end position="402"/>
    </location>
</feature>
<keyword evidence="11" id="KW-1185">Reference proteome</keyword>
<dbReference type="InterPro" id="IPR059041">
    <property type="entry name" value="Ig_DLEC1_1"/>
</dbReference>
<dbReference type="GO" id="GO:0043014">
    <property type="term" value="F:alpha-tubulin binding"/>
    <property type="evidence" value="ECO:0007669"/>
    <property type="project" value="Ensembl"/>
</dbReference>
<evidence type="ECO:0000256" key="3">
    <source>
        <dbReference type="ARBA" id="ARBA00022490"/>
    </source>
</evidence>
<evidence type="ECO:0000256" key="1">
    <source>
        <dbReference type="ARBA" id="ARBA00004138"/>
    </source>
</evidence>
<dbReference type="GeneID" id="100562363"/>
<keyword evidence="3" id="KW-0963">Cytoplasm</keyword>
<dbReference type="Ensembl" id="ENSACAT00000005203.4">
    <property type="protein sequence ID" value="ENSACAP00000005088.3"/>
    <property type="gene ID" value="ENSACAG00000005201.4"/>
</dbReference>
<dbReference type="GO" id="GO:0008285">
    <property type="term" value="P:negative regulation of cell population proliferation"/>
    <property type="evidence" value="ECO:0007669"/>
    <property type="project" value="InterPro"/>
</dbReference>
<evidence type="ECO:0000259" key="9">
    <source>
        <dbReference type="Pfam" id="PF23277"/>
    </source>
</evidence>
<reference evidence="10" key="2">
    <citation type="submission" date="2025-08" db="UniProtKB">
        <authorList>
            <consortium name="Ensembl"/>
        </authorList>
    </citation>
    <scope>IDENTIFICATION</scope>
</reference>
<keyword evidence="6" id="KW-0175">Coiled coil</keyword>
<evidence type="ECO:0000256" key="2">
    <source>
        <dbReference type="ARBA" id="ARBA00004496"/>
    </source>
</evidence>
<keyword evidence="5" id="KW-0966">Cell projection</keyword>
<evidence type="ECO:0000256" key="6">
    <source>
        <dbReference type="SAM" id="Coils"/>
    </source>
</evidence>
<feature type="region of interest" description="Disordered" evidence="7">
    <location>
        <begin position="1"/>
        <end position="26"/>
    </location>
</feature>
<dbReference type="Pfam" id="PF23316">
    <property type="entry name" value="Ig_DLEC1_6th"/>
    <property type="match status" value="1"/>
</dbReference>
<dbReference type="PANTHER" id="PTHR46348">
    <property type="entry name" value="DELETED IN LUNG AND ESOPHAGEAL CANCER PROTEIN 1"/>
    <property type="match status" value="1"/>
</dbReference>
<evidence type="ECO:0000256" key="5">
    <source>
        <dbReference type="ARBA" id="ARBA00023273"/>
    </source>
</evidence>
<dbReference type="Proteomes" id="UP000001646">
    <property type="component" value="Chromosome 6"/>
</dbReference>
<dbReference type="eggNOG" id="ENOG502QQQ5">
    <property type="taxonomic scope" value="Eukaryota"/>
</dbReference>